<dbReference type="EMBL" id="JASSZA010000019">
    <property type="protein sequence ID" value="KAK2088171.1"/>
    <property type="molecule type" value="Genomic_DNA"/>
</dbReference>
<evidence type="ECO:0000313" key="1">
    <source>
        <dbReference type="EMBL" id="KAK2088171.1"/>
    </source>
</evidence>
<name>A0ABQ9TTP7_SAGOE</name>
<evidence type="ECO:0000313" key="2">
    <source>
        <dbReference type="Proteomes" id="UP001266305"/>
    </source>
</evidence>
<sequence>AVGRLTEKCDAPGKGFQKLACKHFIKKGKQAANLGTMPLQPALALGYHCWRVSGQVT</sequence>
<feature type="non-terminal residue" evidence="1">
    <location>
        <position position="1"/>
    </location>
</feature>
<feature type="non-terminal residue" evidence="1">
    <location>
        <position position="57"/>
    </location>
</feature>
<reference evidence="1 2" key="1">
    <citation type="submission" date="2023-05" db="EMBL/GenBank/DDBJ databases">
        <title>B98-5 Cell Line De Novo Hybrid Assembly: An Optical Mapping Approach.</title>
        <authorList>
            <person name="Kananen K."/>
            <person name="Auerbach J.A."/>
            <person name="Kautto E."/>
            <person name="Blachly J.S."/>
        </authorList>
    </citation>
    <scope>NUCLEOTIDE SEQUENCE [LARGE SCALE GENOMIC DNA]</scope>
    <source>
        <strain evidence="1">B95-8</strain>
        <tissue evidence="1">Cell line</tissue>
    </source>
</reference>
<proteinExistence type="predicted"/>
<gene>
    <name evidence="1" type="ORF">P7K49_034078</name>
</gene>
<organism evidence="1 2">
    <name type="scientific">Saguinus oedipus</name>
    <name type="common">Cotton-top tamarin</name>
    <name type="synonym">Oedipomidas oedipus</name>
    <dbReference type="NCBI Taxonomy" id="9490"/>
    <lineage>
        <taxon>Eukaryota</taxon>
        <taxon>Metazoa</taxon>
        <taxon>Chordata</taxon>
        <taxon>Craniata</taxon>
        <taxon>Vertebrata</taxon>
        <taxon>Euteleostomi</taxon>
        <taxon>Mammalia</taxon>
        <taxon>Eutheria</taxon>
        <taxon>Euarchontoglires</taxon>
        <taxon>Primates</taxon>
        <taxon>Haplorrhini</taxon>
        <taxon>Platyrrhini</taxon>
        <taxon>Cebidae</taxon>
        <taxon>Callitrichinae</taxon>
        <taxon>Saguinus</taxon>
    </lineage>
</organism>
<comment type="caution">
    <text evidence="1">The sequence shown here is derived from an EMBL/GenBank/DDBJ whole genome shotgun (WGS) entry which is preliminary data.</text>
</comment>
<dbReference type="Proteomes" id="UP001266305">
    <property type="component" value="Unassembled WGS sequence"/>
</dbReference>
<accession>A0ABQ9TTP7</accession>
<protein>
    <submittedName>
        <fullName evidence="1">Uncharacterized protein</fullName>
    </submittedName>
</protein>
<keyword evidence="2" id="KW-1185">Reference proteome</keyword>